<evidence type="ECO:0000313" key="2">
    <source>
        <dbReference type="Proteomes" id="UP000028681"/>
    </source>
</evidence>
<dbReference type="GeneID" id="43502512"/>
<organism evidence="1 2">
    <name type="scientific">Edwardsiella anguillarum ET080813</name>
    <dbReference type="NCBI Taxonomy" id="667120"/>
    <lineage>
        <taxon>Bacteria</taxon>
        <taxon>Pseudomonadati</taxon>
        <taxon>Pseudomonadota</taxon>
        <taxon>Gammaproteobacteria</taxon>
        <taxon>Enterobacterales</taxon>
        <taxon>Hafniaceae</taxon>
        <taxon>Edwardsiella</taxon>
    </lineage>
</organism>
<dbReference type="InterPro" id="IPR054184">
    <property type="entry name" value="DUF6890"/>
</dbReference>
<reference evidence="1 2" key="1">
    <citation type="journal article" date="2012" name="PLoS ONE">
        <title>Edwardsiella comparative phylogenomics reveal the new intra/inter-species taxonomic relationships, virulence evolution and niche adaptation mechanisms.</title>
        <authorList>
            <person name="Yang M."/>
            <person name="Lv Y."/>
            <person name="Xiao J."/>
            <person name="Wu H."/>
            <person name="Zheng H."/>
            <person name="Liu Q."/>
            <person name="Zhang Y."/>
            <person name="Wang Q."/>
        </authorList>
    </citation>
    <scope>NUCLEOTIDE SEQUENCE [LARGE SCALE GENOMIC DNA]</scope>
    <source>
        <strain evidence="2">080813</strain>
    </source>
</reference>
<gene>
    <name evidence="1" type="ORF">ETEE_0017</name>
</gene>
<accession>A0A076LIY7</accession>
<evidence type="ECO:0000313" key="1">
    <source>
        <dbReference type="EMBL" id="AIJ06503.1"/>
    </source>
</evidence>
<dbReference type="Pfam" id="PF21830">
    <property type="entry name" value="DUF6890"/>
    <property type="match status" value="1"/>
</dbReference>
<protein>
    <submittedName>
        <fullName evidence="1">Uncharacterized protein</fullName>
    </submittedName>
</protein>
<dbReference type="HOGENOM" id="CLU_210370_1_0_6"/>
<proteinExistence type="predicted"/>
<sequence length="46" mass="5201">MALRRHYLPGEDDEPQSLAMAAWLDNHYWENLSAAVNNGIVKAFKG</sequence>
<dbReference type="RefSeq" id="WP_158407642.1">
    <property type="nucleotide sequence ID" value="NZ_CP006664.1"/>
</dbReference>
<dbReference type="EMBL" id="CP006664">
    <property type="protein sequence ID" value="AIJ06503.1"/>
    <property type="molecule type" value="Genomic_DNA"/>
</dbReference>
<dbReference type="KEGG" id="ete:ETEE_0017"/>
<dbReference type="AlphaFoldDB" id="A0A076LIY7"/>
<name>A0A076LIY7_9GAMM</name>
<dbReference type="Proteomes" id="UP000028681">
    <property type="component" value="Chromosome"/>
</dbReference>